<comment type="subunit">
    <text evidence="4 5">Homodimer.</text>
</comment>
<evidence type="ECO:0000313" key="7">
    <source>
        <dbReference type="Proteomes" id="UP000070444"/>
    </source>
</evidence>
<name>A0A137P4H2_CONC2</name>
<dbReference type="GO" id="GO:0019805">
    <property type="term" value="P:quinolinate biosynthetic process"/>
    <property type="evidence" value="ECO:0007669"/>
    <property type="project" value="UniProtKB-UniRule"/>
</dbReference>
<proteinExistence type="inferred from homology"/>
<keyword evidence="4 5" id="KW-0963">Cytoplasm</keyword>
<comment type="subcellular location">
    <subcellularLocation>
        <location evidence="4 5">Cytoplasm</location>
    </subcellularLocation>
</comment>
<dbReference type="Pfam" id="PF22580">
    <property type="entry name" value="KYNU_C"/>
    <property type="match status" value="1"/>
</dbReference>
<organism evidence="6 7">
    <name type="scientific">Conidiobolus coronatus (strain ATCC 28846 / CBS 209.66 / NRRL 28638)</name>
    <name type="common">Delacroixia coronata</name>
    <dbReference type="NCBI Taxonomy" id="796925"/>
    <lineage>
        <taxon>Eukaryota</taxon>
        <taxon>Fungi</taxon>
        <taxon>Fungi incertae sedis</taxon>
        <taxon>Zoopagomycota</taxon>
        <taxon>Entomophthoromycotina</taxon>
        <taxon>Entomophthoromycetes</taxon>
        <taxon>Entomophthorales</taxon>
        <taxon>Ancylistaceae</taxon>
        <taxon>Conidiobolus</taxon>
    </lineage>
</organism>
<dbReference type="GO" id="GO:0030429">
    <property type="term" value="F:kynureninase activity"/>
    <property type="evidence" value="ECO:0007669"/>
    <property type="project" value="UniProtKB-UniRule"/>
</dbReference>
<dbReference type="Gene3D" id="3.40.640.10">
    <property type="entry name" value="Type I PLP-dependent aspartate aminotransferase-like (Major domain)"/>
    <property type="match status" value="1"/>
</dbReference>
<comment type="pathway">
    <text evidence="4 5">Cofactor biosynthesis; NAD(+) biosynthesis; quinolinate from L-kynurenine: step 2/3.</text>
</comment>
<evidence type="ECO:0000256" key="4">
    <source>
        <dbReference type="HAMAP-Rule" id="MF_03017"/>
    </source>
</evidence>
<feature type="binding site" evidence="4">
    <location>
        <begin position="164"/>
        <end position="167"/>
    </location>
    <ligand>
        <name>pyridoxal 5'-phosphate</name>
        <dbReference type="ChEBI" id="CHEBI:597326"/>
    </ligand>
</feature>
<keyword evidence="1 4" id="KW-0662">Pyridine nucleotide biosynthesis</keyword>
<dbReference type="Proteomes" id="UP000070444">
    <property type="component" value="Unassembled WGS sequence"/>
</dbReference>
<dbReference type="GO" id="GO:0005737">
    <property type="term" value="C:cytoplasm"/>
    <property type="evidence" value="ECO:0007669"/>
    <property type="project" value="UniProtKB-SubCell"/>
</dbReference>
<dbReference type="EC" id="3.7.1.3" evidence="4 5"/>
<dbReference type="GO" id="GO:0034354">
    <property type="term" value="P:'de novo' NAD+ biosynthetic process from L-tryptophan"/>
    <property type="evidence" value="ECO:0007669"/>
    <property type="project" value="UniProtKB-UniRule"/>
</dbReference>
<reference evidence="6 7" key="1">
    <citation type="journal article" date="2015" name="Genome Biol. Evol.">
        <title>Phylogenomic analyses indicate that early fungi evolved digesting cell walls of algal ancestors of land plants.</title>
        <authorList>
            <person name="Chang Y."/>
            <person name="Wang S."/>
            <person name="Sekimoto S."/>
            <person name="Aerts A.L."/>
            <person name="Choi C."/>
            <person name="Clum A."/>
            <person name="LaButti K.M."/>
            <person name="Lindquist E.A."/>
            <person name="Yee Ngan C."/>
            <person name="Ohm R.A."/>
            <person name="Salamov A.A."/>
            <person name="Grigoriev I.V."/>
            <person name="Spatafora J.W."/>
            <person name="Berbee M.L."/>
        </authorList>
    </citation>
    <scope>NUCLEOTIDE SEQUENCE [LARGE SCALE GENOMIC DNA]</scope>
    <source>
        <strain evidence="6 7">NRRL 28638</strain>
    </source>
</reference>
<comment type="catalytic activity">
    <reaction evidence="5">
        <text>3-hydroxy-L-kynurenine + H2O = 3-hydroxyanthranilate + L-alanine + H(+)</text>
        <dbReference type="Rhea" id="RHEA:25143"/>
        <dbReference type="ChEBI" id="CHEBI:15377"/>
        <dbReference type="ChEBI" id="CHEBI:15378"/>
        <dbReference type="ChEBI" id="CHEBI:36559"/>
        <dbReference type="ChEBI" id="CHEBI:57972"/>
        <dbReference type="ChEBI" id="CHEBI:58125"/>
        <dbReference type="EC" id="3.7.1.3"/>
    </reaction>
</comment>
<feature type="binding site" evidence="4">
    <location>
        <position position="250"/>
    </location>
    <ligand>
        <name>pyridoxal 5'-phosphate</name>
        <dbReference type="ChEBI" id="CHEBI:597326"/>
    </ligand>
</feature>
<feature type="binding site" evidence="4">
    <location>
        <position position="303"/>
    </location>
    <ligand>
        <name>pyridoxal 5'-phosphate</name>
        <dbReference type="ChEBI" id="CHEBI:597326"/>
    </ligand>
</feature>
<dbReference type="GO" id="GO:0030170">
    <property type="term" value="F:pyridoxal phosphate binding"/>
    <property type="evidence" value="ECO:0007669"/>
    <property type="project" value="UniProtKB-UniRule"/>
</dbReference>
<comment type="similarity">
    <text evidence="4 5">Belongs to the kynureninase family.</text>
</comment>
<dbReference type="GO" id="GO:0097268">
    <property type="term" value="C:cytoophidium"/>
    <property type="evidence" value="ECO:0007669"/>
    <property type="project" value="EnsemblFungi"/>
</dbReference>
<keyword evidence="3 4" id="KW-0663">Pyridoxal phosphate</keyword>
<protein>
    <recommendedName>
        <fullName evidence="4 5">Kynureninase</fullName>
        <ecNumber evidence="4 5">3.7.1.3</ecNumber>
    </recommendedName>
    <alternativeName>
        <fullName evidence="4">Biosynthesis of nicotinic acid protein 5</fullName>
    </alternativeName>
    <alternativeName>
        <fullName evidence="4">L-kynurenine hydrolase</fullName>
    </alternativeName>
</protein>
<dbReference type="GO" id="GO:0097053">
    <property type="term" value="P:L-kynurenine catabolic process"/>
    <property type="evidence" value="ECO:0007669"/>
    <property type="project" value="UniProtKB-UniRule"/>
</dbReference>
<dbReference type="STRING" id="796925.A0A137P4H2"/>
<dbReference type="HAMAP" id="MF_01970">
    <property type="entry name" value="Kynureninase"/>
    <property type="match status" value="1"/>
</dbReference>
<gene>
    <name evidence="4" type="primary">BNA5</name>
    <name evidence="6" type="ORF">CONCODRAFT_85634</name>
</gene>
<feature type="binding site" evidence="4">
    <location>
        <position position="136"/>
    </location>
    <ligand>
        <name>pyridoxal 5'-phosphate</name>
        <dbReference type="ChEBI" id="CHEBI:597326"/>
    </ligand>
</feature>
<dbReference type="AlphaFoldDB" id="A0A137P4H2"/>
<keyword evidence="2 4" id="KW-0378">Hydrolase</keyword>
<evidence type="ECO:0000256" key="1">
    <source>
        <dbReference type="ARBA" id="ARBA00022642"/>
    </source>
</evidence>
<dbReference type="Gene3D" id="3.90.1150.10">
    <property type="entry name" value="Aspartate Aminotransferase, domain 1"/>
    <property type="match status" value="1"/>
</dbReference>
<dbReference type="UniPathway" id="UPA00334">
    <property type="reaction ID" value="UER00455"/>
</dbReference>
<comment type="catalytic activity">
    <reaction evidence="4 5">
        <text>L-kynurenine + H2O = anthranilate + L-alanine + H(+)</text>
        <dbReference type="Rhea" id="RHEA:16813"/>
        <dbReference type="ChEBI" id="CHEBI:15377"/>
        <dbReference type="ChEBI" id="CHEBI:15378"/>
        <dbReference type="ChEBI" id="CHEBI:16567"/>
        <dbReference type="ChEBI" id="CHEBI:57959"/>
        <dbReference type="ChEBI" id="CHEBI:57972"/>
        <dbReference type="EC" id="3.7.1.3"/>
    </reaction>
</comment>
<keyword evidence="7" id="KW-1185">Reference proteome</keyword>
<comment type="caution">
    <text evidence="4">Lacks conserved residue(s) required for the propagation of feature annotation.</text>
</comment>
<dbReference type="GO" id="GO:0043420">
    <property type="term" value="P:anthranilate metabolic process"/>
    <property type="evidence" value="ECO:0007669"/>
    <property type="project" value="UniProtKB-UniRule"/>
</dbReference>
<evidence type="ECO:0000313" key="6">
    <source>
        <dbReference type="EMBL" id="KXN69906.1"/>
    </source>
</evidence>
<dbReference type="SUPFAM" id="SSF53383">
    <property type="entry name" value="PLP-dependent transferases"/>
    <property type="match status" value="1"/>
</dbReference>
<comment type="pathway">
    <text evidence="4 5">Amino-acid degradation; L-kynurenine degradation; L-alanine and anthranilate from L-kynurenine: step 1/1.</text>
</comment>
<dbReference type="InterPro" id="IPR015422">
    <property type="entry name" value="PyrdxlP-dep_Trfase_small"/>
</dbReference>
<evidence type="ECO:0000256" key="2">
    <source>
        <dbReference type="ARBA" id="ARBA00022801"/>
    </source>
</evidence>
<dbReference type="InterPro" id="IPR015421">
    <property type="entry name" value="PyrdxlP-dep_Trfase_major"/>
</dbReference>
<dbReference type="InterPro" id="IPR010111">
    <property type="entry name" value="Kynureninase"/>
</dbReference>
<accession>A0A137P4H2</accession>
<dbReference type="UniPathway" id="UPA00253">
    <property type="reaction ID" value="UER00329"/>
</dbReference>
<dbReference type="NCBIfam" id="TIGR01814">
    <property type="entry name" value="kynureninase"/>
    <property type="match status" value="1"/>
</dbReference>
<dbReference type="OrthoDB" id="5978656at2759"/>
<dbReference type="InterPro" id="IPR015424">
    <property type="entry name" value="PyrdxlP-dep_Trfase"/>
</dbReference>
<feature type="binding site" evidence="4">
    <location>
        <position position="272"/>
    </location>
    <ligand>
        <name>pyridoxal 5'-phosphate</name>
        <dbReference type="ChEBI" id="CHEBI:597326"/>
    </ligand>
</feature>
<dbReference type="OMA" id="LPGWNSH"/>
<dbReference type="PIRSF" id="PIRSF038800">
    <property type="entry name" value="KYNU"/>
    <property type="match status" value="1"/>
</dbReference>
<dbReference type="EMBL" id="KQ964519">
    <property type="protein sequence ID" value="KXN69906.1"/>
    <property type="molecule type" value="Genomic_DNA"/>
</dbReference>
<feature type="binding site" evidence="4">
    <location>
        <position position="137"/>
    </location>
    <ligand>
        <name>pyridoxal 5'-phosphate</name>
        <dbReference type="ChEBI" id="CHEBI:597326"/>
    </ligand>
</feature>
<dbReference type="PANTHER" id="PTHR14084">
    <property type="entry name" value="KYNURENINASE"/>
    <property type="match status" value="1"/>
</dbReference>
<feature type="binding site" evidence="4">
    <location>
        <position position="331"/>
    </location>
    <ligand>
        <name>pyridoxal 5'-phosphate</name>
        <dbReference type="ChEBI" id="CHEBI:597326"/>
    </ligand>
</feature>
<sequence>MTVSETIQDILNIAGFDVNSQEFAQHLDNTELSKFFAKYRSEFFLPKIGNIQPEGKTSDRPEDEVIYLVSNSLGLLNKRTKKLIEEELDVWSKKGVFGHFSHDFQRPWKDIDETSLPMMAKVIGAKVVETSIMCTLTANLHFLLNAFYKPTSTKYKILMEDKAFPSDHYAIISQVKQHGLNPDTDIIYLKPRKGEYLIREEDIFKAIEDENLALILLPGVQYYTGQVFPMEEITRLGQSRGVKVGFDLAHAVGNIPLELNKWNVDFACWCTYKYLASGPGNIGGLFVHERYANASEMNRLIGWWAHNPDTRFKMSNQLELSPGAAGFQMSNPSVTNVVALQGTLSIYNEFDMYKFREQSLLLTDYLELLIKSNSKLKSKIDIMTPEDSARRGCQLSLLLIEEGADLVKIYNELLHYGVMTDERHPNCVRVAPYPLINSFQEIQQFVTILEKVLN</sequence>
<evidence type="ECO:0000256" key="3">
    <source>
        <dbReference type="ARBA" id="ARBA00022898"/>
    </source>
</evidence>
<evidence type="ECO:0000256" key="5">
    <source>
        <dbReference type="PIRNR" id="PIRNR038800"/>
    </source>
</evidence>
<dbReference type="FunFam" id="3.40.640.10:FF:000031">
    <property type="entry name" value="Kynureninase"/>
    <property type="match status" value="1"/>
</dbReference>
<dbReference type="PANTHER" id="PTHR14084:SF0">
    <property type="entry name" value="KYNURENINASE"/>
    <property type="match status" value="1"/>
</dbReference>
<comment type="cofactor">
    <cofactor evidence="4 5">
        <name>pyridoxal 5'-phosphate</name>
        <dbReference type="ChEBI" id="CHEBI:597326"/>
    </cofactor>
</comment>
<dbReference type="GO" id="GO:0019441">
    <property type="term" value="P:L-tryptophan catabolic process to kynurenine"/>
    <property type="evidence" value="ECO:0007669"/>
    <property type="project" value="TreeGrafter"/>
</dbReference>
<feature type="binding site" evidence="4">
    <location>
        <position position="247"/>
    </location>
    <ligand>
        <name>pyridoxal 5'-phosphate</name>
        <dbReference type="ChEBI" id="CHEBI:597326"/>
    </ligand>
</feature>
<feature type="modified residue" description="N6-(pyridoxal phosphate)lysine" evidence="4">
    <location>
        <position position="273"/>
    </location>
</feature>
<comment type="function">
    <text evidence="4 5">Catalyzes the cleavage of L-kynurenine (L-Kyn) and L-3-hydroxykynurenine (L-3OHKyn) into anthranilic acid (AA) and 3-hydroxyanthranilic acid (3-OHAA), respectively.</text>
</comment>